<evidence type="ECO:0000259" key="5">
    <source>
        <dbReference type="Pfam" id="PF16755"/>
    </source>
</evidence>
<dbReference type="GO" id="GO:0006606">
    <property type="term" value="P:protein import into nucleus"/>
    <property type="evidence" value="ECO:0007669"/>
    <property type="project" value="TreeGrafter"/>
</dbReference>
<dbReference type="PANTHER" id="PTHR23193:SF21">
    <property type="entry name" value="NUCLEAR PORE COMPLEX PROTEIN NUP214"/>
    <property type="match status" value="1"/>
</dbReference>
<dbReference type="GO" id="GO:0017056">
    <property type="term" value="F:structural constituent of nuclear pore"/>
    <property type="evidence" value="ECO:0007669"/>
    <property type="project" value="TreeGrafter"/>
</dbReference>
<sequence length="1016" mass="109685">MSDDTDSPPEREIKDFQFRQLKKIRVFDSPPDLPKDRSNLLAVSNKFGLIFVGLGRTVKVYVTQEILSVDKVVGNANDKSKIDVCLEHPLHNVALSSDELTLSVCGLSAEAALSITFYDVRTLMKQKLPFASLQPAVTPGTLVQDLKWNPVLGSMVAVCLSDGSMMVLDVTDRVTMQAQLPADNGITCICWSPKGKQVAVGKMNATVSQYTPALLEKKVVPCPNFYSSDNPVKVLDVLWLRTFVFAVVYAAADGSVETPPDLVVITLPKKDEKIETRYLNFNDPVYGTCIDRQHHYFLSQIEDWDVVFATSAASIEVSVIAKDKNQWELWILEDASRAELPVSQHSDDTLPMGLVVDYTSQQEIYITDEKKLPPAPIMLLLSTDGVLCPFSLLNLNPCAKQMVAPPIALPLEGERPPLAGTGGASGTREVFPQNRLWFYKLKYECVVSFVLPGFAPAPAVKAPAPFSSAPAGFPPPISSAPGGFPAALRPISSAAPTLPPPASSPAPAPFAVPPAAPAAAAPSGFSFSLPPSMTPTPPAFSLGSSAAFGSAPSASSGPASLAFSFASKPPSSHPAAPSAFAFSTPSAKAGAPPGEASPVGLALSAQRLAAASPLTVFNPPEVATPVIAHFQKELDDLKARSMKADFTVGTGAQMKELRKETEDLHVFTLEIKETTESLHGDIGTLKTTLLEGFAGAEDAMAQSELSKDRGYLQLLYKKPLDPRSEERLKEIRRLYQYVMFAVEDVNDVLDMEWEKHLEKKKKQKHMMVPGREALFTTLANNLFIINQQKSRLDQLVKELSSLHLYTKTTAWTAAPPAAGSSSSSQTSTPLESLRDALLKAKLDTTSPKPSKTQASKLSPVKRSQLRNFLSKGQMPPVRSTAPANLSRSAFLSPKYYEDLDDVSSSSSLSPSLELEDELEDQPLPLPVLPMPRHPAVVRTTSIQPGFGGLQSTPASKMAATHSMGVVLSPIVCPGTWRRAPECRLVVNRPCTSQRHHPMTSAILGAWGHCHNGEPFL</sequence>
<protein>
    <recommendedName>
        <fullName evidence="5">Nucleoporin Nup159/Nup146 N-terminal domain-containing protein</fullName>
    </recommendedName>
</protein>
<dbReference type="SUPFAM" id="SSF117289">
    <property type="entry name" value="Nucleoporin domain"/>
    <property type="match status" value="1"/>
</dbReference>
<comment type="subcellular location">
    <subcellularLocation>
        <location evidence="1">Nucleus</location>
    </subcellularLocation>
</comment>
<evidence type="ECO:0000256" key="2">
    <source>
        <dbReference type="ARBA" id="ARBA00022448"/>
    </source>
</evidence>
<evidence type="ECO:0000256" key="1">
    <source>
        <dbReference type="ARBA" id="ARBA00004123"/>
    </source>
</evidence>
<dbReference type="Proteomes" id="UP000694546">
    <property type="component" value="Chromosome 19"/>
</dbReference>
<dbReference type="GO" id="GO:0005643">
    <property type="term" value="C:nuclear pore"/>
    <property type="evidence" value="ECO:0007669"/>
    <property type="project" value="UniProtKB-SubCell"/>
</dbReference>
<name>A0A8C5FTL0_GADMO</name>
<dbReference type="InterPro" id="IPR039462">
    <property type="entry name" value="Nup159/Nup146_N"/>
</dbReference>
<keyword evidence="2" id="KW-0813">Transport</keyword>
<feature type="domain" description="Nucleoporin Nup159/Nup146 N-terminal" evidence="5">
    <location>
        <begin position="34"/>
        <end position="387"/>
    </location>
</feature>
<dbReference type="GO" id="GO:0006406">
    <property type="term" value="P:mRNA export from nucleus"/>
    <property type="evidence" value="ECO:0007669"/>
    <property type="project" value="UniProtKB-ARBA"/>
</dbReference>
<dbReference type="AlphaFoldDB" id="A0A8C5FTL0"/>
<dbReference type="Ensembl" id="ENSGMOT00000037965.1">
    <property type="protein sequence ID" value="ENSGMOP00000060248.1"/>
    <property type="gene ID" value="ENSGMOG00000003995.2"/>
</dbReference>
<evidence type="ECO:0000256" key="4">
    <source>
        <dbReference type="SAM" id="MobiDB-lite"/>
    </source>
</evidence>
<feature type="compositionally biased region" description="Polar residues" evidence="4">
    <location>
        <begin position="843"/>
        <end position="856"/>
    </location>
</feature>
<dbReference type="PANTHER" id="PTHR23193">
    <property type="entry name" value="NUCLEAR PORE COMPLEX PROTEIN NUP"/>
    <property type="match status" value="1"/>
</dbReference>
<dbReference type="GO" id="GO:0008139">
    <property type="term" value="F:nuclear localization sequence binding"/>
    <property type="evidence" value="ECO:0007669"/>
    <property type="project" value="TreeGrafter"/>
</dbReference>
<keyword evidence="7" id="KW-1185">Reference proteome</keyword>
<evidence type="ECO:0000256" key="3">
    <source>
        <dbReference type="ARBA" id="ARBA00023242"/>
    </source>
</evidence>
<evidence type="ECO:0000313" key="7">
    <source>
        <dbReference type="Proteomes" id="UP000694546"/>
    </source>
</evidence>
<dbReference type="GeneTree" id="ENSGT00940000165854"/>
<keyword evidence="3" id="KW-0539">Nucleus</keyword>
<reference evidence="6" key="1">
    <citation type="submission" date="2025-08" db="UniProtKB">
        <authorList>
            <consortium name="Ensembl"/>
        </authorList>
    </citation>
    <scope>IDENTIFICATION</scope>
</reference>
<dbReference type="InterPro" id="IPR026054">
    <property type="entry name" value="Nucleoporin"/>
</dbReference>
<feature type="region of interest" description="Disordered" evidence="4">
    <location>
        <begin position="842"/>
        <end position="882"/>
    </location>
</feature>
<organism evidence="6 7">
    <name type="scientific">Gadus morhua</name>
    <name type="common">Atlantic cod</name>
    <dbReference type="NCBI Taxonomy" id="8049"/>
    <lineage>
        <taxon>Eukaryota</taxon>
        <taxon>Metazoa</taxon>
        <taxon>Chordata</taxon>
        <taxon>Craniata</taxon>
        <taxon>Vertebrata</taxon>
        <taxon>Euteleostomi</taxon>
        <taxon>Actinopterygii</taxon>
        <taxon>Neopterygii</taxon>
        <taxon>Teleostei</taxon>
        <taxon>Neoteleostei</taxon>
        <taxon>Acanthomorphata</taxon>
        <taxon>Zeiogadaria</taxon>
        <taxon>Gadariae</taxon>
        <taxon>Gadiformes</taxon>
        <taxon>Gadoidei</taxon>
        <taxon>Gadidae</taxon>
        <taxon>Gadus</taxon>
    </lineage>
</organism>
<evidence type="ECO:0000313" key="6">
    <source>
        <dbReference type="Ensembl" id="ENSGMOP00000060248.1"/>
    </source>
</evidence>
<dbReference type="Gene3D" id="2.130.10.10">
    <property type="entry name" value="YVTN repeat-like/Quinoprotein amine dehydrogenase"/>
    <property type="match status" value="1"/>
</dbReference>
<dbReference type="InterPro" id="IPR015943">
    <property type="entry name" value="WD40/YVTN_repeat-like_dom_sf"/>
</dbReference>
<dbReference type="Pfam" id="PF16755">
    <property type="entry name" value="Beta-prop_NUP159_NUP214"/>
    <property type="match status" value="1"/>
</dbReference>
<accession>A0A8C5FTL0</accession>
<reference evidence="6" key="2">
    <citation type="submission" date="2025-09" db="UniProtKB">
        <authorList>
            <consortium name="Ensembl"/>
        </authorList>
    </citation>
    <scope>IDENTIFICATION</scope>
</reference>
<proteinExistence type="predicted"/>